<protein>
    <submittedName>
        <fullName evidence="2">Uncharacterized protein</fullName>
    </submittedName>
</protein>
<name>A0AA38F5A8_TAXCH</name>
<evidence type="ECO:0000313" key="2">
    <source>
        <dbReference type="EMBL" id="KAH9292809.1"/>
    </source>
</evidence>
<organism evidence="2 3">
    <name type="scientific">Taxus chinensis</name>
    <name type="common">Chinese yew</name>
    <name type="synonym">Taxus wallichiana var. chinensis</name>
    <dbReference type="NCBI Taxonomy" id="29808"/>
    <lineage>
        <taxon>Eukaryota</taxon>
        <taxon>Viridiplantae</taxon>
        <taxon>Streptophyta</taxon>
        <taxon>Embryophyta</taxon>
        <taxon>Tracheophyta</taxon>
        <taxon>Spermatophyta</taxon>
        <taxon>Pinopsida</taxon>
        <taxon>Pinidae</taxon>
        <taxon>Conifers II</taxon>
        <taxon>Cupressales</taxon>
        <taxon>Taxaceae</taxon>
        <taxon>Taxus</taxon>
    </lineage>
</organism>
<sequence>GHRGKLKRITKEQESGAQDLRTCEGNHQGSLHPIQVYKNKTPPVRRRIKLVTLEDNDEEKSEEKGVHNVETPIIHDVEEEEEDPKDENVQHDVEVHESDKEDSTEKKRKVREMMVSHPRKVKDFQVVMEVVHTSVEKKVTIGNTLVKKEERRDRAHTK</sequence>
<dbReference type="Proteomes" id="UP000824469">
    <property type="component" value="Unassembled WGS sequence"/>
</dbReference>
<reference evidence="2 3" key="1">
    <citation type="journal article" date="2021" name="Nat. Plants">
        <title>The Taxus genome provides insights into paclitaxel biosynthesis.</title>
        <authorList>
            <person name="Xiong X."/>
            <person name="Gou J."/>
            <person name="Liao Q."/>
            <person name="Li Y."/>
            <person name="Zhou Q."/>
            <person name="Bi G."/>
            <person name="Li C."/>
            <person name="Du R."/>
            <person name="Wang X."/>
            <person name="Sun T."/>
            <person name="Guo L."/>
            <person name="Liang H."/>
            <person name="Lu P."/>
            <person name="Wu Y."/>
            <person name="Zhang Z."/>
            <person name="Ro D.K."/>
            <person name="Shang Y."/>
            <person name="Huang S."/>
            <person name="Yan J."/>
        </authorList>
    </citation>
    <scope>NUCLEOTIDE SEQUENCE [LARGE SCALE GENOMIC DNA]</scope>
    <source>
        <strain evidence="2">Ta-2019</strain>
    </source>
</reference>
<accession>A0AA38F5A8</accession>
<feature type="region of interest" description="Disordered" evidence="1">
    <location>
        <begin position="52"/>
        <end position="114"/>
    </location>
</feature>
<dbReference type="EMBL" id="JAHRHJ020002232">
    <property type="protein sequence ID" value="KAH9292809.1"/>
    <property type="molecule type" value="Genomic_DNA"/>
</dbReference>
<feature type="non-terminal residue" evidence="2">
    <location>
        <position position="1"/>
    </location>
</feature>
<dbReference type="AlphaFoldDB" id="A0AA38F5A8"/>
<feature type="region of interest" description="Disordered" evidence="1">
    <location>
        <begin position="1"/>
        <end position="40"/>
    </location>
</feature>
<evidence type="ECO:0000313" key="3">
    <source>
        <dbReference type="Proteomes" id="UP000824469"/>
    </source>
</evidence>
<gene>
    <name evidence="2" type="ORF">KI387_042005</name>
</gene>
<feature type="non-terminal residue" evidence="2">
    <location>
        <position position="158"/>
    </location>
</feature>
<keyword evidence="3" id="KW-1185">Reference proteome</keyword>
<proteinExistence type="predicted"/>
<evidence type="ECO:0000256" key="1">
    <source>
        <dbReference type="SAM" id="MobiDB-lite"/>
    </source>
</evidence>
<feature type="compositionally biased region" description="Basic and acidic residues" evidence="1">
    <location>
        <begin position="86"/>
        <end position="105"/>
    </location>
</feature>
<comment type="caution">
    <text evidence="2">The sequence shown here is derived from an EMBL/GenBank/DDBJ whole genome shotgun (WGS) entry which is preliminary data.</text>
</comment>